<comment type="similarity">
    <text evidence="2">Belongs to the RLP family.</text>
</comment>
<keyword evidence="6" id="KW-0732">Signal</keyword>
<keyword evidence="5 13" id="KW-0812">Transmembrane</keyword>
<dbReference type="FunFam" id="3.80.10.10:FF:000383">
    <property type="entry name" value="Leucine-rich repeat receptor protein kinase EMS1"/>
    <property type="match status" value="1"/>
</dbReference>
<keyword evidence="10" id="KW-0675">Receptor</keyword>
<dbReference type="InterPro" id="IPR013210">
    <property type="entry name" value="LRR_N_plant-typ"/>
</dbReference>
<gene>
    <name evidence="15" type="ORF">FEM48_Zijuj09G0218100</name>
</gene>
<keyword evidence="4" id="KW-0433">Leucine-rich repeat</keyword>
<name>A0A978UVI1_ZIZJJ</name>
<dbReference type="Pfam" id="PF00560">
    <property type="entry name" value="LRR_1"/>
    <property type="match status" value="16"/>
</dbReference>
<proteinExistence type="inferred from homology"/>
<evidence type="ECO:0000256" key="5">
    <source>
        <dbReference type="ARBA" id="ARBA00022692"/>
    </source>
</evidence>
<dbReference type="FunFam" id="3.80.10.10:FF:000095">
    <property type="entry name" value="LRR receptor-like serine/threonine-protein kinase GSO1"/>
    <property type="match status" value="1"/>
</dbReference>
<evidence type="ECO:0000259" key="14">
    <source>
        <dbReference type="Pfam" id="PF08263"/>
    </source>
</evidence>
<protein>
    <recommendedName>
        <fullName evidence="14">Leucine-rich repeat-containing N-terminal plant-type domain-containing protein</fullName>
    </recommendedName>
</protein>
<accession>A0A978UVI1</accession>
<keyword evidence="8 13" id="KW-1133">Transmembrane helix</keyword>
<evidence type="ECO:0000256" key="4">
    <source>
        <dbReference type="ARBA" id="ARBA00022614"/>
    </source>
</evidence>
<evidence type="ECO:0000313" key="15">
    <source>
        <dbReference type="EMBL" id="KAH7518881.1"/>
    </source>
</evidence>
<comment type="subcellular location">
    <subcellularLocation>
        <location evidence="1">Cell membrane</location>
        <topology evidence="1">Single-pass type I membrane protein</topology>
    </subcellularLocation>
</comment>
<dbReference type="PANTHER" id="PTHR48063">
    <property type="entry name" value="LRR RECEPTOR-LIKE KINASE"/>
    <property type="match status" value="1"/>
</dbReference>
<evidence type="ECO:0000256" key="13">
    <source>
        <dbReference type="SAM" id="Phobius"/>
    </source>
</evidence>
<dbReference type="Pfam" id="PF08263">
    <property type="entry name" value="LRRNT_2"/>
    <property type="match status" value="1"/>
</dbReference>
<reference evidence="15" key="1">
    <citation type="journal article" date="2021" name="Front. Plant Sci.">
        <title>Chromosome-Scale Genome Assembly for Chinese Sour Jujube and Insights Into Its Genome Evolution and Domestication Signature.</title>
        <authorList>
            <person name="Shen L.-Y."/>
            <person name="Luo H."/>
            <person name="Wang X.-L."/>
            <person name="Wang X.-M."/>
            <person name="Qiu X.-J."/>
            <person name="Liu H."/>
            <person name="Zhou S.-S."/>
            <person name="Jia K.-H."/>
            <person name="Nie S."/>
            <person name="Bao Y.-T."/>
            <person name="Zhang R.-G."/>
            <person name="Yun Q.-Z."/>
            <person name="Chai Y.-H."/>
            <person name="Lu J.-Y."/>
            <person name="Li Y."/>
            <person name="Zhao S.-W."/>
            <person name="Mao J.-F."/>
            <person name="Jia S.-G."/>
            <person name="Mao Y.-M."/>
        </authorList>
    </citation>
    <scope>NUCLEOTIDE SEQUENCE</scope>
    <source>
        <strain evidence="15">AT0</strain>
        <tissue evidence="15">Leaf</tissue>
    </source>
</reference>
<dbReference type="AlphaFoldDB" id="A0A978UVI1"/>
<dbReference type="SUPFAM" id="SSF52058">
    <property type="entry name" value="L domain-like"/>
    <property type="match status" value="2"/>
</dbReference>
<evidence type="ECO:0000313" key="16">
    <source>
        <dbReference type="Proteomes" id="UP000813462"/>
    </source>
</evidence>
<dbReference type="SUPFAM" id="SSF52047">
    <property type="entry name" value="RNI-like"/>
    <property type="match status" value="1"/>
</dbReference>
<keyword evidence="3" id="KW-1003">Cell membrane</keyword>
<dbReference type="Proteomes" id="UP000813462">
    <property type="component" value="Unassembled WGS sequence"/>
</dbReference>
<sequence length="1060" mass="116783">MKHSSNFINGKCFFIFLCGITFLTKLSFCIGDLDVACIDAEKKALVKFKEGLTDPSGRLSSWVGDDCCRWEGVSCNNRTGHVVELNLRCPYSESLDGNGMVQTLSGKINPSLLVLKYLNHLDLSMNDFGGSQIPSFIGSLQSLRYLNLSGASFSGTIPPSLGNLSRLIYLDLNKVDQFELTKSSLSWLSGLSSLKYLHLGGWDLSLSATDWLQIVNRLPLLLEFHFPFCQLSNLPFTLPSLNFTSLKVLDLSNNRFISAVPDWLFNLKSLVNLDLNSNNLYGPLPDKIANLASLENLDFSLNTIEGQLSKELGKLCNLRSLKLSQNRITGEITNILDSLSTCSRSNLETLNLGYNELTGNLPNSLGYLKSLRYLQMSYNLFQGSLPGSIGNLSSLEQISLSYNKLSGIPESLGQLSKLTILDISENIWDGLDKLDIAFNQLSGRVPNSFIFNKECTVKLTTNRFQGPLPLWSSNITELYLADNQFSGPIPPNIGEVMPLLSDLDVSYNSLSGNIPLSIGNLTGLMTLVISNNELSGQIPHFWENKQFIGLKSEDIEEITYQGKLKVIAKGRVLLYDSILYIFNSIDLSNNNLSGDIPMELTELIKLGNLNLSKNQLTGQLPSSIGNFEWIETLDISMNHISGPIPLSMTSLTFLSHLNLSYNNLSGKIPTTNQFLTLDDPSIYQGNAGLCGRPLSTECTDSGQSKPGGDEEDGDGDGGDKFEKLGLIISILIGFLVGFWGVCGTLIIKRSWRIAYFRFADRLNKLDIAYNQLSGRVPNSFRFNNDCTVDLSTNRYQGPLPLWSSNITMLYLRDNKFSGPIPPNIGEVMPLLTDLDISQNSLSGSIPLSIGNLTGLTTLVISNNELSGAIPLELTDLIKLGTLNLSMNHLTGQIPSSIGNLEWIETLDISMNQISGTIPLSMTSLTFLNHLNLSYNNLSGKIPTTNQFLTLDDPSIYQGNAGLCGKPLLTECPGSGQTTSGDNEEDRHGDGDGDGGNKFEKLGFIISIVFGFFVGFWGVCGTLIIKRSWRIAYFEFVDRVKDICSSMIRRMFVPKKQPWML</sequence>
<dbReference type="Gene3D" id="3.80.10.10">
    <property type="entry name" value="Ribonuclease Inhibitor"/>
    <property type="match status" value="4"/>
</dbReference>
<keyword evidence="9 13" id="KW-0472">Membrane</keyword>
<feature type="transmembrane region" description="Helical" evidence="13">
    <location>
        <begin position="724"/>
        <end position="747"/>
    </location>
</feature>
<dbReference type="SMART" id="SM00369">
    <property type="entry name" value="LRR_TYP"/>
    <property type="match status" value="9"/>
</dbReference>
<dbReference type="InterPro" id="IPR046956">
    <property type="entry name" value="RLP23-like"/>
</dbReference>
<comment type="caution">
    <text evidence="15">The sequence shown here is derived from an EMBL/GenBank/DDBJ whole genome shotgun (WGS) entry which is preliminary data.</text>
</comment>
<evidence type="ECO:0000256" key="10">
    <source>
        <dbReference type="ARBA" id="ARBA00023170"/>
    </source>
</evidence>
<dbReference type="Pfam" id="PF13516">
    <property type="entry name" value="LRR_6"/>
    <property type="match status" value="1"/>
</dbReference>
<evidence type="ECO:0000256" key="2">
    <source>
        <dbReference type="ARBA" id="ARBA00009592"/>
    </source>
</evidence>
<dbReference type="PANTHER" id="PTHR48063:SF81">
    <property type="entry name" value="LEUCINE-RICH REPEAT-CONTAINING N-TERMINAL PLANT-TYPE DOMAIN-CONTAINING PROTEIN"/>
    <property type="match status" value="1"/>
</dbReference>
<evidence type="ECO:0000256" key="6">
    <source>
        <dbReference type="ARBA" id="ARBA00022729"/>
    </source>
</evidence>
<dbReference type="PROSITE" id="PS51450">
    <property type="entry name" value="LRR"/>
    <property type="match status" value="2"/>
</dbReference>
<dbReference type="InterPro" id="IPR032675">
    <property type="entry name" value="LRR_dom_sf"/>
</dbReference>
<dbReference type="FunFam" id="3.80.10.10:FF:000649">
    <property type="entry name" value="Leucine Rich Repeat family protein"/>
    <property type="match status" value="1"/>
</dbReference>
<evidence type="ECO:0000256" key="11">
    <source>
        <dbReference type="ARBA" id="ARBA00023180"/>
    </source>
</evidence>
<dbReference type="FunFam" id="3.80.10.10:FF:000213">
    <property type="entry name" value="Tyrosine-sulfated glycopeptide receptor 1"/>
    <property type="match status" value="1"/>
</dbReference>
<feature type="domain" description="Leucine-rich repeat-containing N-terminal plant-type" evidence="14">
    <location>
        <begin position="39"/>
        <end position="76"/>
    </location>
</feature>
<feature type="region of interest" description="Disordered" evidence="12">
    <location>
        <begin position="697"/>
        <end position="716"/>
    </location>
</feature>
<evidence type="ECO:0000256" key="8">
    <source>
        <dbReference type="ARBA" id="ARBA00022989"/>
    </source>
</evidence>
<evidence type="ECO:0000256" key="9">
    <source>
        <dbReference type="ARBA" id="ARBA00023136"/>
    </source>
</evidence>
<evidence type="ECO:0000256" key="12">
    <source>
        <dbReference type="SAM" id="MobiDB-lite"/>
    </source>
</evidence>
<feature type="region of interest" description="Disordered" evidence="12">
    <location>
        <begin position="973"/>
        <end position="992"/>
    </location>
</feature>
<keyword evidence="11" id="KW-0325">Glycoprotein</keyword>
<dbReference type="SMART" id="SM00365">
    <property type="entry name" value="LRR_SD22"/>
    <property type="match status" value="6"/>
</dbReference>
<evidence type="ECO:0000256" key="7">
    <source>
        <dbReference type="ARBA" id="ARBA00022737"/>
    </source>
</evidence>
<dbReference type="InterPro" id="IPR003591">
    <property type="entry name" value="Leu-rich_rpt_typical-subtyp"/>
</dbReference>
<dbReference type="EMBL" id="JAEACU010000009">
    <property type="protein sequence ID" value="KAH7518881.1"/>
    <property type="molecule type" value="Genomic_DNA"/>
</dbReference>
<feature type="transmembrane region" description="Helical" evidence="13">
    <location>
        <begin position="1001"/>
        <end position="1024"/>
    </location>
</feature>
<evidence type="ECO:0000256" key="3">
    <source>
        <dbReference type="ARBA" id="ARBA00022475"/>
    </source>
</evidence>
<dbReference type="GO" id="GO:0005886">
    <property type="term" value="C:plasma membrane"/>
    <property type="evidence" value="ECO:0007669"/>
    <property type="project" value="UniProtKB-SubCell"/>
</dbReference>
<evidence type="ECO:0000256" key="1">
    <source>
        <dbReference type="ARBA" id="ARBA00004251"/>
    </source>
</evidence>
<dbReference type="InterPro" id="IPR001611">
    <property type="entry name" value="Leu-rich_rpt"/>
</dbReference>
<organism evidence="15 16">
    <name type="scientific">Ziziphus jujuba var. spinosa</name>
    <dbReference type="NCBI Taxonomy" id="714518"/>
    <lineage>
        <taxon>Eukaryota</taxon>
        <taxon>Viridiplantae</taxon>
        <taxon>Streptophyta</taxon>
        <taxon>Embryophyta</taxon>
        <taxon>Tracheophyta</taxon>
        <taxon>Spermatophyta</taxon>
        <taxon>Magnoliopsida</taxon>
        <taxon>eudicotyledons</taxon>
        <taxon>Gunneridae</taxon>
        <taxon>Pentapetalae</taxon>
        <taxon>rosids</taxon>
        <taxon>fabids</taxon>
        <taxon>Rosales</taxon>
        <taxon>Rhamnaceae</taxon>
        <taxon>Paliureae</taxon>
        <taxon>Ziziphus</taxon>
    </lineage>
</organism>
<keyword evidence="7" id="KW-0677">Repeat</keyword>